<reference evidence="2" key="1">
    <citation type="submission" date="2016-04" db="EMBL/GenBank/DDBJ databases">
        <authorList>
            <person name="Evans L.H."/>
            <person name="Alamgir A."/>
            <person name="Owens N."/>
            <person name="Weber N.D."/>
            <person name="Virtaneva K."/>
            <person name="Barbian K."/>
            <person name="Babar A."/>
            <person name="Rosenke K."/>
        </authorList>
    </citation>
    <scope>NUCLEOTIDE SEQUENCE</scope>
    <source>
        <strain evidence="2">UB2112</strain>
    </source>
</reference>
<dbReference type="Proteomes" id="UP000179920">
    <property type="component" value="Chromosome II"/>
</dbReference>
<reference evidence="4" key="2">
    <citation type="submission" date="2016-04" db="EMBL/GenBank/DDBJ databases">
        <authorList>
            <person name="Guldener U."/>
            <person name="Guldener U."/>
        </authorList>
    </citation>
    <scope>NUCLEOTIDE SEQUENCE [LARGE SCALE GENOMIC DNA]</scope>
    <source>
        <strain evidence="4">UB2112</strain>
    </source>
</reference>
<sequence>MSKGSRSDSESSSSSTSSSGSSSVEAQTASVSTTKLPASRNLSKIGYRPPRGFEAVSFSSCSPLLEKKLSAGKGQQLWAVRIPAGLSPSQLDGIVIDIPRDTSDLKAAVKPLGAISVRTTSSSIVDTYNFYTSVPSALKGKGKKSQSNTADSQLIAMASETAVGAKGKEDASVAVGQGAASELESLKLLVPAADGKEAGKLVLAPVKVERYLHLSIASPAETNKAEKPKETSNRFEEKKLPQQPWHLLKGNFKPAGTRSNSDAATAEAASQTVADEESDKKQKKRKVKTEGEKSPKKSKKDE</sequence>
<feature type="compositionally biased region" description="Basic and acidic residues" evidence="1">
    <location>
        <begin position="223"/>
        <end position="240"/>
    </location>
</feature>
<feature type="compositionally biased region" description="Basic and acidic residues" evidence="1">
    <location>
        <begin position="288"/>
        <end position="302"/>
    </location>
</feature>
<gene>
    <name evidence="3" type="ORF">UBRO2_05765</name>
    <name evidence="2" type="ORF">UBRO_00416</name>
</gene>
<dbReference type="Gene3D" id="6.20.250.70">
    <property type="match status" value="1"/>
</dbReference>
<dbReference type="EMBL" id="LT558118">
    <property type="protein sequence ID" value="SAM70898.1"/>
    <property type="molecule type" value="Genomic_DNA"/>
</dbReference>
<dbReference type="GO" id="GO:0000428">
    <property type="term" value="C:DNA-directed RNA polymerase complex"/>
    <property type="evidence" value="ECO:0007669"/>
    <property type="project" value="UniProtKB-KW"/>
</dbReference>
<dbReference type="OrthoDB" id="76224at2759"/>
<evidence type="ECO:0000256" key="1">
    <source>
        <dbReference type="SAM" id="MobiDB-lite"/>
    </source>
</evidence>
<keyword evidence="2" id="KW-0804">Transcription</keyword>
<evidence type="ECO:0000313" key="3">
    <source>
        <dbReference type="EMBL" id="SYW85292.1"/>
    </source>
</evidence>
<evidence type="ECO:0000313" key="4">
    <source>
        <dbReference type="Proteomes" id="UP000179920"/>
    </source>
</evidence>
<feature type="region of interest" description="Disordered" evidence="1">
    <location>
        <begin position="222"/>
        <end position="302"/>
    </location>
</feature>
<dbReference type="EMBL" id="ULHB01000206">
    <property type="protein sequence ID" value="SYW85292.1"/>
    <property type="molecule type" value="Genomic_DNA"/>
</dbReference>
<feature type="region of interest" description="Disordered" evidence="1">
    <location>
        <begin position="1"/>
        <end position="44"/>
    </location>
</feature>
<feature type="compositionally biased region" description="Polar residues" evidence="1">
    <location>
        <begin position="24"/>
        <end position="42"/>
    </location>
</feature>
<accession>A0A1K0H169</accession>
<keyword evidence="5" id="KW-1185">Reference proteome</keyword>
<dbReference type="AlphaFoldDB" id="A0A1K0H169"/>
<keyword evidence="2" id="KW-0240">DNA-directed RNA polymerase</keyword>
<name>A0A1K0H169_9BASI</name>
<dbReference type="Proteomes" id="UP000658997">
    <property type="component" value="Unassembled WGS sequence"/>
</dbReference>
<proteinExistence type="predicted"/>
<feature type="compositionally biased region" description="Low complexity" evidence="1">
    <location>
        <begin position="10"/>
        <end position="23"/>
    </location>
</feature>
<evidence type="ECO:0000313" key="5">
    <source>
        <dbReference type="Proteomes" id="UP000658997"/>
    </source>
</evidence>
<reference evidence="3" key="3">
    <citation type="submission" date="2018-08" db="EMBL/GenBank/DDBJ databases">
        <authorList>
            <person name="Guldener U."/>
        </authorList>
    </citation>
    <scope>NUCLEOTIDE SEQUENCE</scope>
    <source>
        <strain evidence="3">UB2</strain>
    </source>
</reference>
<protein>
    <submittedName>
        <fullName evidence="3">Related to Rpa34 - 34 kD subunit of DNA-directed RNA polymerase I</fullName>
    </submittedName>
    <submittedName>
        <fullName evidence="2">Related to Rpa34-34 kD subunit of DNA-directed RNA polymerase I</fullName>
    </submittedName>
</protein>
<feature type="compositionally biased region" description="Low complexity" evidence="1">
    <location>
        <begin position="261"/>
        <end position="273"/>
    </location>
</feature>
<organism evidence="2 4">
    <name type="scientific">Ustilago bromivora</name>
    <dbReference type="NCBI Taxonomy" id="307758"/>
    <lineage>
        <taxon>Eukaryota</taxon>
        <taxon>Fungi</taxon>
        <taxon>Dikarya</taxon>
        <taxon>Basidiomycota</taxon>
        <taxon>Ustilaginomycotina</taxon>
        <taxon>Ustilaginomycetes</taxon>
        <taxon>Ustilaginales</taxon>
        <taxon>Ustilaginaceae</taxon>
        <taxon>Ustilago</taxon>
    </lineage>
</organism>
<evidence type="ECO:0000313" key="2">
    <source>
        <dbReference type="EMBL" id="SAM70898.1"/>
    </source>
</evidence>